<evidence type="ECO:0000256" key="1">
    <source>
        <dbReference type="SAM" id="MobiDB-lite"/>
    </source>
</evidence>
<evidence type="ECO:0000313" key="4">
    <source>
        <dbReference type="Proteomes" id="UP001152320"/>
    </source>
</evidence>
<reference evidence="3" key="1">
    <citation type="submission" date="2021-10" db="EMBL/GenBank/DDBJ databases">
        <title>Tropical sea cucumber genome reveals ecological adaptation and Cuvierian tubules defense mechanism.</title>
        <authorList>
            <person name="Chen T."/>
        </authorList>
    </citation>
    <scope>NUCLEOTIDE SEQUENCE</scope>
    <source>
        <strain evidence="3">Nanhai2018</strain>
        <tissue evidence="3">Muscle</tissue>
    </source>
</reference>
<dbReference type="InterPro" id="IPR051133">
    <property type="entry name" value="Adapter_Engulfment-Domain"/>
</dbReference>
<dbReference type="OrthoDB" id="10038482at2759"/>
<dbReference type="PANTHER" id="PTHR11232">
    <property type="entry name" value="PHOSPHOTYROSINE INTERACTION DOMAIN-CONTAINING FAMILY MEMBER"/>
    <property type="match status" value="1"/>
</dbReference>
<keyword evidence="4" id="KW-1185">Reference proteome</keyword>
<name>A0A9Q1HFM0_HOLLE</name>
<sequence length="303" mass="35110">MAKILRKKKKSIKVEMNEELPFFQVLYMGRMETEARLDRDCVRNIVQQLVDKTRNEPLKPVRITITTRGLWVQEGPQFNPPGRETFIPIHNISYGAADQKYTKVFTFVTNFQEGGEAQKKGPTPFYSYVFRCETQAMARGMVVYLLRAFKAAYVTWHKDIKRIEFQKKLTDGPAGLREVDRACSDSNVRSEEGSDQHTVDSGCSTDDEVEPDGDTSKMVTLSNYLERWVRQQGTKRMNKATDTDELNYILNKEERDASFRTRADKYSRPDLLNCDVDLQREMSDPDVQNVFHRMMKMNITGTK</sequence>
<proteinExistence type="predicted"/>
<evidence type="ECO:0000313" key="3">
    <source>
        <dbReference type="EMBL" id="KAJ8043291.1"/>
    </source>
</evidence>
<dbReference type="AlphaFoldDB" id="A0A9Q1HFM0"/>
<protein>
    <recommendedName>
        <fullName evidence="2">PID domain-containing protein</fullName>
    </recommendedName>
</protein>
<organism evidence="3 4">
    <name type="scientific">Holothuria leucospilota</name>
    <name type="common">Black long sea cucumber</name>
    <name type="synonym">Mertensiothuria leucospilota</name>
    <dbReference type="NCBI Taxonomy" id="206669"/>
    <lineage>
        <taxon>Eukaryota</taxon>
        <taxon>Metazoa</taxon>
        <taxon>Echinodermata</taxon>
        <taxon>Eleutherozoa</taxon>
        <taxon>Echinozoa</taxon>
        <taxon>Holothuroidea</taxon>
        <taxon>Aspidochirotacea</taxon>
        <taxon>Aspidochirotida</taxon>
        <taxon>Holothuriidae</taxon>
        <taxon>Holothuria</taxon>
    </lineage>
</organism>
<dbReference type="InterPro" id="IPR011993">
    <property type="entry name" value="PH-like_dom_sf"/>
</dbReference>
<dbReference type="SMART" id="SM00462">
    <property type="entry name" value="PTB"/>
    <property type="match status" value="1"/>
</dbReference>
<dbReference type="InterPro" id="IPR006020">
    <property type="entry name" value="PTB/PI_dom"/>
</dbReference>
<gene>
    <name evidence="3" type="ORF">HOLleu_10315</name>
</gene>
<dbReference type="SUPFAM" id="SSF50729">
    <property type="entry name" value="PH domain-like"/>
    <property type="match status" value="1"/>
</dbReference>
<dbReference type="Proteomes" id="UP001152320">
    <property type="component" value="Chromosome 4"/>
</dbReference>
<feature type="domain" description="PID" evidence="2">
    <location>
        <begin position="18"/>
        <end position="162"/>
    </location>
</feature>
<dbReference type="EMBL" id="JAIZAY010000004">
    <property type="protein sequence ID" value="KAJ8043291.1"/>
    <property type="molecule type" value="Genomic_DNA"/>
</dbReference>
<feature type="region of interest" description="Disordered" evidence="1">
    <location>
        <begin position="185"/>
        <end position="216"/>
    </location>
</feature>
<feature type="compositionally biased region" description="Basic and acidic residues" evidence="1">
    <location>
        <begin position="185"/>
        <end position="198"/>
    </location>
</feature>
<evidence type="ECO:0000259" key="2">
    <source>
        <dbReference type="SMART" id="SM00462"/>
    </source>
</evidence>
<dbReference type="Gene3D" id="2.30.29.30">
    <property type="entry name" value="Pleckstrin-homology domain (PH domain)/Phosphotyrosine-binding domain (PTB)"/>
    <property type="match status" value="1"/>
</dbReference>
<dbReference type="PANTHER" id="PTHR11232:SF74">
    <property type="entry name" value="PTB DOMAIN-CONTAINING ADAPTER PROTEIN CED-6-LIKE PROTEIN"/>
    <property type="match status" value="1"/>
</dbReference>
<accession>A0A9Q1HFM0</accession>
<comment type="caution">
    <text evidence="3">The sequence shown here is derived from an EMBL/GenBank/DDBJ whole genome shotgun (WGS) entry which is preliminary data.</text>
</comment>